<evidence type="ECO:0000256" key="1">
    <source>
        <dbReference type="SAM" id="MobiDB-lite"/>
    </source>
</evidence>
<dbReference type="InterPro" id="IPR011250">
    <property type="entry name" value="OMP/PagP_B-barrel"/>
</dbReference>
<feature type="transmembrane region" description="Helical" evidence="2">
    <location>
        <begin position="43"/>
        <end position="65"/>
    </location>
</feature>
<keyword evidence="2" id="KW-1133">Transmembrane helix</keyword>
<gene>
    <name evidence="4" type="ORF">D1164_17340</name>
</gene>
<sequence>MKENLNMDKIFRDKLDGFVEEPPAYVWDGIQSQMASRRRSKRIAIYSWVAVAAMLLLAFVAGWYFSQPAEETIPRIAEKESVKITNEVIPGEQKNVHPAPDESGAEEEKDPGALLAAAPERKVTKKERGEKTVEPEGERENVLLALADLEYMERIESAEVKPAGKVETTSLETPKEVKNVSGLRAFENAILNENARHYARKTKEQAGWKMGVNISPGYSSYSASHGANYASNMTYEASDGNSNLSGGLSVQYKANKRWSVESGVYYAQNGQRTGSSPQFYGGRAEASFAPESDEKSYYFNTAVNIANNSLAMNSTAGVIELEAVPKGAEIAANLETAGTYSNSLLTKGELSQVFDFVEIPLYLRYLLIDSKMDVEVVGGVNAGLVVGNNAYIDNEYGEQNIGKTRDISTVNVSGTLGVGVTYALSKHISVAVEPRLNYYLNSINRNAEVNFRPYRVGVYTGLYYEF</sequence>
<comment type="caution">
    <text evidence="4">The sequence shown here is derived from an EMBL/GenBank/DDBJ whole genome shotgun (WGS) entry which is preliminary data.</text>
</comment>
<proteinExistence type="predicted"/>
<keyword evidence="2" id="KW-0472">Membrane</keyword>
<dbReference type="InterPro" id="IPR025665">
    <property type="entry name" value="Beta-barrel_OMP_2"/>
</dbReference>
<feature type="region of interest" description="Disordered" evidence="1">
    <location>
        <begin position="88"/>
        <end position="137"/>
    </location>
</feature>
<accession>A0A399CZI6</accession>
<protein>
    <recommendedName>
        <fullName evidence="3">Outer membrane protein beta-barrel domain-containing protein</fullName>
    </recommendedName>
</protein>
<dbReference type="AlphaFoldDB" id="A0A399CZI6"/>
<dbReference type="Pfam" id="PF13568">
    <property type="entry name" value="OMP_b-brl_2"/>
    <property type="match status" value="1"/>
</dbReference>
<dbReference type="EMBL" id="QWET01000015">
    <property type="protein sequence ID" value="RIH63902.1"/>
    <property type="molecule type" value="Genomic_DNA"/>
</dbReference>
<evidence type="ECO:0000313" key="4">
    <source>
        <dbReference type="EMBL" id="RIH63902.1"/>
    </source>
</evidence>
<feature type="compositionally biased region" description="Basic and acidic residues" evidence="1">
    <location>
        <begin position="119"/>
        <end position="137"/>
    </location>
</feature>
<dbReference type="OrthoDB" id="1113942at2"/>
<organism evidence="4 5">
    <name type="scientific">Mariniphaga sediminis</name>
    <dbReference type="NCBI Taxonomy" id="1628158"/>
    <lineage>
        <taxon>Bacteria</taxon>
        <taxon>Pseudomonadati</taxon>
        <taxon>Bacteroidota</taxon>
        <taxon>Bacteroidia</taxon>
        <taxon>Marinilabiliales</taxon>
        <taxon>Prolixibacteraceae</taxon>
        <taxon>Mariniphaga</taxon>
    </lineage>
</organism>
<evidence type="ECO:0000313" key="5">
    <source>
        <dbReference type="Proteomes" id="UP000266441"/>
    </source>
</evidence>
<reference evidence="4 5" key="1">
    <citation type="journal article" date="2015" name="Int. J. Syst. Evol. Microbiol.">
        <title>Mariniphaga sediminis sp. nov., isolated from coastal sediment.</title>
        <authorList>
            <person name="Wang F.Q."/>
            <person name="Shen Q.Y."/>
            <person name="Chen G.J."/>
            <person name="Du Z.J."/>
        </authorList>
    </citation>
    <scope>NUCLEOTIDE SEQUENCE [LARGE SCALE GENOMIC DNA]</scope>
    <source>
        <strain evidence="4 5">SY21</strain>
    </source>
</reference>
<dbReference type="SUPFAM" id="SSF56925">
    <property type="entry name" value="OMPA-like"/>
    <property type="match status" value="1"/>
</dbReference>
<name>A0A399CZI6_9BACT</name>
<keyword evidence="2" id="KW-0812">Transmembrane</keyword>
<dbReference type="Proteomes" id="UP000266441">
    <property type="component" value="Unassembled WGS sequence"/>
</dbReference>
<evidence type="ECO:0000259" key="3">
    <source>
        <dbReference type="Pfam" id="PF13568"/>
    </source>
</evidence>
<evidence type="ECO:0000256" key="2">
    <source>
        <dbReference type="SAM" id="Phobius"/>
    </source>
</evidence>
<feature type="domain" description="Outer membrane protein beta-barrel" evidence="3">
    <location>
        <begin position="206"/>
        <end position="443"/>
    </location>
</feature>
<keyword evidence="5" id="KW-1185">Reference proteome</keyword>